<dbReference type="PANTHER" id="PTHR42945:SF1">
    <property type="entry name" value="HISTIDINE BIOSYNTHESIS BIFUNCTIONAL PROTEIN HIS7"/>
    <property type="match status" value="1"/>
</dbReference>
<evidence type="ECO:0000256" key="7">
    <source>
        <dbReference type="ARBA" id="ARBA00022490"/>
    </source>
</evidence>
<dbReference type="HAMAP" id="MF_01021">
    <property type="entry name" value="HisI"/>
    <property type="match status" value="1"/>
</dbReference>
<dbReference type="InterPro" id="IPR002496">
    <property type="entry name" value="PRib_AMP_CycHydrolase_dom"/>
</dbReference>
<evidence type="ECO:0000256" key="5">
    <source>
        <dbReference type="ARBA" id="ARBA00007731"/>
    </source>
</evidence>
<dbReference type="Gene3D" id="3.10.20.810">
    <property type="entry name" value="Phosphoribosyl-AMP cyclohydrolase"/>
    <property type="match status" value="1"/>
</dbReference>
<gene>
    <name evidence="11" type="primary">hisI</name>
    <name evidence="13" type="ORF">XD97_0382</name>
</gene>
<protein>
    <recommendedName>
        <fullName evidence="11">Phosphoribosyl-AMP cyclohydrolase</fullName>
        <shortName evidence="11">PRA-CH</shortName>
        <ecNumber evidence="11">3.5.4.19</ecNumber>
    </recommendedName>
</protein>
<dbReference type="InterPro" id="IPR026660">
    <property type="entry name" value="PRA-CH"/>
</dbReference>
<sequence>MSFDSDGLKYNEAGLIPAIVQDTENGTVLMLAYMNRESLEKTLASGETWFWSRSRKVFWHKGGTSGNVQRVKEIFYDCDRDTLLVKVSQTGAACHEGYYSCFHYRLKEDGSVTVVGEKLFDPEKVYGDKS</sequence>
<keyword evidence="11" id="KW-0460">Magnesium</keyword>
<evidence type="ECO:0000256" key="3">
    <source>
        <dbReference type="ARBA" id="ARBA00005169"/>
    </source>
</evidence>
<feature type="binding site" evidence="11">
    <location>
        <position position="79"/>
    </location>
    <ligand>
        <name>Mg(2+)</name>
        <dbReference type="ChEBI" id="CHEBI:18420"/>
    </ligand>
</feature>
<evidence type="ECO:0000256" key="8">
    <source>
        <dbReference type="ARBA" id="ARBA00022605"/>
    </source>
</evidence>
<keyword evidence="11" id="KW-0479">Metal-binding</keyword>
<dbReference type="GO" id="GO:0005737">
    <property type="term" value="C:cytoplasm"/>
    <property type="evidence" value="ECO:0007669"/>
    <property type="project" value="UniProtKB-SubCell"/>
</dbReference>
<comment type="function">
    <text evidence="11">Catalyzes the hydrolysis of the adenine ring of phosphoribosyl-AMP.</text>
</comment>
<evidence type="ECO:0000256" key="4">
    <source>
        <dbReference type="ARBA" id="ARBA00005204"/>
    </source>
</evidence>
<comment type="similarity">
    <text evidence="5">In the C-terminal section; belongs to the PRA-PH family.</text>
</comment>
<comment type="caution">
    <text evidence="13">The sequence shown here is derived from an EMBL/GenBank/DDBJ whole genome shotgun (WGS) entry which is preliminary data.</text>
</comment>
<evidence type="ECO:0000256" key="11">
    <source>
        <dbReference type="HAMAP-Rule" id="MF_01021"/>
    </source>
</evidence>
<evidence type="ECO:0000256" key="2">
    <source>
        <dbReference type="ARBA" id="ARBA00001460"/>
    </source>
</evidence>
<comment type="catalytic activity">
    <reaction evidence="2">
        <text>1-(5-phospho-beta-D-ribosyl)-ATP + H2O = 1-(5-phospho-beta-D-ribosyl)-5'-AMP + diphosphate + H(+)</text>
        <dbReference type="Rhea" id="RHEA:22828"/>
        <dbReference type="ChEBI" id="CHEBI:15377"/>
        <dbReference type="ChEBI" id="CHEBI:15378"/>
        <dbReference type="ChEBI" id="CHEBI:33019"/>
        <dbReference type="ChEBI" id="CHEBI:59457"/>
        <dbReference type="ChEBI" id="CHEBI:73183"/>
        <dbReference type="EC" id="3.6.1.31"/>
    </reaction>
</comment>
<name>A0A101HTD9_9FIRM</name>
<reference evidence="14" key="1">
    <citation type="journal article" date="2015" name="MBio">
        <title>Genome-Resolved Metagenomic Analysis Reveals Roles for Candidate Phyla and Other Microbial Community Members in Biogeochemical Transformations in Oil Reservoirs.</title>
        <authorList>
            <person name="Hu P."/>
            <person name="Tom L."/>
            <person name="Singh A."/>
            <person name="Thomas B.C."/>
            <person name="Baker B.J."/>
            <person name="Piceno Y.M."/>
            <person name="Andersen G.L."/>
            <person name="Banfield J.F."/>
        </authorList>
    </citation>
    <scope>NUCLEOTIDE SEQUENCE [LARGE SCALE GENOMIC DNA]</scope>
</reference>
<dbReference type="AlphaFoldDB" id="A0A101HTD9"/>
<evidence type="ECO:0000259" key="12">
    <source>
        <dbReference type="Pfam" id="PF01502"/>
    </source>
</evidence>
<dbReference type="EC" id="3.5.4.19" evidence="11"/>
<comment type="subcellular location">
    <subcellularLocation>
        <location evidence="11">Cytoplasm</location>
    </subcellularLocation>
</comment>
<dbReference type="Proteomes" id="UP000054705">
    <property type="component" value="Unassembled WGS sequence"/>
</dbReference>
<keyword evidence="11" id="KW-0862">Zinc</keyword>
<comment type="pathway">
    <text evidence="3 11">Amino-acid biosynthesis; L-histidine biosynthesis; L-histidine from 5-phospho-alpha-D-ribose 1-diphosphate: step 3/9.</text>
</comment>
<feature type="binding site" evidence="11">
    <location>
        <position position="81"/>
    </location>
    <ligand>
        <name>Mg(2+)</name>
        <dbReference type="ChEBI" id="CHEBI:18420"/>
    </ligand>
</feature>
<dbReference type="GO" id="GO:0004636">
    <property type="term" value="F:phosphoribosyl-ATP diphosphatase activity"/>
    <property type="evidence" value="ECO:0007669"/>
    <property type="project" value="UniProtKB-EC"/>
</dbReference>
<dbReference type="InterPro" id="IPR038019">
    <property type="entry name" value="PRib_AMP_CycHydrolase_sf"/>
</dbReference>
<comment type="cofactor">
    <cofactor evidence="11">
        <name>Mg(2+)</name>
        <dbReference type="ChEBI" id="CHEBI:18420"/>
    </cofactor>
    <text evidence="11">Binds 1 Mg(2+) ion per subunit.</text>
</comment>
<accession>A0A101HTD9</accession>
<dbReference type="Pfam" id="PF01502">
    <property type="entry name" value="PRA-CH"/>
    <property type="match status" value="1"/>
</dbReference>
<comment type="similarity">
    <text evidence="11">Belongs to the PRA-CH family.</text>
</comment>
<keyword evidence="10 11" id="KW-0368">Histidine biosynthesis</keyword>
<evidence type="ECO:0000313" key="13">
    <source>
        <dbReference type="EMBL" id="KUK82640.1"/>
    </source>
</evidence>
<feature type="binding site" evidence="11">
    <location>
        <position position="94"/>
    </location>
    <ligand>
        <name>Zn(2+)</name>
        <dbReference type="ChEBI" id="CHEBI:29105"/>
        <note>ligand shared between dimeric partners</note>
    </ligand>
</feature>
<dbReference type="GO" id="GO:0008270">
    <property type="term" value="F:zinc ion binding"/>
    <property type="evidence" value="ECO:0007669"/>
    <property type="project" value="UniProtKB-UniRule"/>
</dbReference>
<keyword evidence="9 11" id="KW-0378">Hydrolase</keyword>
<dbReference type="GO" id="GO:0000287">
    <property type="term" value="F:magnesium ion binding"/>
    <property type="evidence" value="ECO:0007669"/>
    <property type="project" value="UniProtKB-UniRule"/>
</dbReference>
<feature type="binding site" evidence="11">
    <location>
        <position position="101"/>
    </location>
    <ligand>
        <name>Zn(2+)</name>
        <dbReference type="ChEBI" id="CHEBI:29105"/>
        <note>ligand shared between dimeric partners</note>
    </ligand>
</feature>
<feature type="binding site" evidence="11">
    <location>
        <position position="78"/>
    </location>
    <ligand>
        <name>Zn(2+)</name>
        <dbReference type="ChEBI" id="CHEBI:29105"/>
        <note>ligand shared between dimeric partners</note>
    </ligand>
</feature>
<dbReference type="NCBIfam" id="NF000768">
    <property type="entry name" value="PRK00051.1"/>
    <property type="match status" value="1"/>
</dbReference>
<keyword evidence="7 11" id="KW-0963">Cytoplasm</keyword>
<comment type="pathway">
    <text evidence="4">Amino-acid biosynthesis; L-histidine biosynthesis; L-histidine from 5-phospho-alpha-D-ribose 1-diphosphate: step 2/9.</text>
</comment>
<dbReference type="FunFam" id="3.10.20.810:FF:000001">
    <property type="entry name" value="Histidine biosynthesis bifunctional protein HisIE"/>
    <property type="match status" value="1"/>
</dbReference>
<comment type="subunit">
    <text evidence="11">Homodimer.</text>
</comment>
<feature type="domain" description="Phosphoribosyl-AMP cyclohydrolase" evidence="12">
    <location>
        <begin position="30"/>
        <end position="103"/>
    </location>
</feature>
<dbReference type="GO" id="GO:0000105">
    <property type="term" value="P:L-histidine biosynthetic process"/>
    <property type="evidence" value="ECO:0007669"/>
    <property type="project" value="UniProtKB-UniRule"/>
</dbReference>
<evidence type="ECO:0000256" key="10">
    <source>
        <dbReference type="ARBA" id="ARBA00023102"/>
    </source>
</evidence>
<dbReference type="EMBL" id="LGGS01000077">
    <property type="protein sequence ID" value="KUK82640.1"/>
    <property type="molecule type" value="Genomic_DNA"/>
</dbReference>
<evidence type="ECO:0000313" key="14">
    <source>
        <dbReference type="Proteomes" id="UP000054705"/>
    </source>
</evidence>
<organism evidence="13 14">
    <name type="scientific">Pelotomaculum thermopropionicum</name>
    <dbReference type="NCBI Taxonomy" id="110500"/>
    <lineage>
        <taxon>Bacteria</taxon>
        <taxon>Bacillati</taxon>
        <taxon>Bacillota</taxon>
        <taxon>Clostridia</taxon>
        <taxon>Eubacteriales</taxon>
        <taxon>Desulfotomaculaceae</taxon>
        <taxon>Pelotomaculum</taxon>
    </lineage>
</organism>
<dbReference type="UniPathway" id="UPA00031">
    <property type="reaction ID" value="UER00008"/>
</dbReference>
<comment type="catalytic activity">
    <reaction evidence="1 11">
        <text>1-(5-phospho-beta-D-ribosyl)-5'-AMP + H2O = 1-(5-phospho-beta-D-ribosyl)-5-[(5-phospho-beta-D-ribosylamino)methylideneamino]imidazole-4-carboxamide</text>
        <dbReference type="Rhea" id="RHEA:20049"/>
        <dbReference type="ChEBI" id="CHEBI:15377"/>
        <dbReference type="ChEBI" id="CHEBI:58435"/>
        <dbReference type="ChEBI" id="CHEBI:59457"/>
        <dbReference type="EC" id="3.5.4.19"/>
    </reaction>
</comment>
<evidence type="ECO:0000256" key="6">
    <source>
        <dbReference type="ARBA" id="ARBA00008299"/>
    </source>
</evidence>
<evidence type="ECO:0000256" key="9">
    <source>
        <dbReference type="ARBA" id="ARBA00022801"/>
    </source>
</evidence>
<dbReference type="GO" id="GO:0004635">
    <property type="term" value="F:phosphoribosyl-AMP cyclohydrolase activity"/>
    <property type="evidence" value="ECO:0007669"/>
    <property type="project" value="UniProtKB-UniRule"/>
</dbReference>
<proteinExistence type="inferred from homology"/>
<comment type="similarity">
    <text evidence="6">In the N-terminal section; belongs to the PRA-CH family.</text>
</comment>
<dbReference type="SUPFAM" id="SSF141734">
    <property type="entry name" value="HisI-like"/>
    <property type="match status" value="1"/>
</dbReference>
<dbReference type="PANTHER" id="PTHR42945">
    <property type="entry name" value="HISTIDINE BIOSYNTHESIS BIFUNCTIONAL PROTEIN"/>
    <property type="match status" value="1"/>
</dbReference>
<comment type="cofactor">
    <cofactor evidence="11">
        <name>Zn(2+)</name>
        <dbReference type="ChEBI" id="CHEBI:29105"/>
    </cofactor>
    <text evidence="11">Binds 1 zinc ion per subunit.</text>
</comment>
<evidence type="ECO:0000256" key="1">
    <source>
        <dbReference type="ARBA" id="ARBA00000024"/>
    </source>
</evidence>
<feature type="binding site" evidence="11">
    <location>
        <position position="77"/>
    </location>
    <ligand>
        <name>Mg(2+)</name>
        <dbReference type="ChEBI" id="CHEBI:18420"/>
    </ligand>
</feature>
<keyword evidence="8 11" id="KW-0028">Amino-acid biosynthesis</keyword>
<dbReference type="PATRIC" id="fig|110500.4.peg.650"/>